<dbReference type="InterPro" id="IPR020845">
    <property type="entry name" value="AMP-binding_CS"/>
</dbReference>
<dbReference type="Pfam" id="PF13193">
    <property type="entry name" value="AMP-binding_C"/>
    <property type="match status" value="1"/>
</dbReference>
<evidence type="ECO:0000313" key="3">
    <source>
        <dbReference type="EMBL" id="MDR8018991.1"/>
    </source>
</evidence>
<gene>
    <name evidence="3" type="ORF">RIL96_05365</name>
</gene>
<protein>
    <submittedName>
        <fullName evidence="3">Fatty acyl-CoA synthetase</fullName>
    </submittedName>
</protein>
<evidence type="ECO:0000259" key="2">
    <source>
        <dbReference type="Pfam" id="PF13193"/>
    </source>
</evidence>
<feature type="domain" description="AMP-binding enzyme C-terminal" evidence="2">
    <location>
        <begin position="471"/>
        <end position="545"/>
    </location>
</feature>
<dbReference type="PROSITE" id="PS00455">
    <property type="entry name" value="AMP_BINDING"/>
    <property type="match status" value="1"/>
</dbReference>
<dbReference type="NCBIfam" id="NF006182">
    <property type="entry name" value="PRK08316.1"/>
    <property type="match status" value="1"/>
</dbReference>
<dbReference type="Proteomes" id="UP001251870">
    <property type="component" value="Unassembled WGS sequence"/>
</dbReference>
<name>A0ABU2DR70_9MICC</name>
<dbReference type="InterPro" id="IPR045851">
    <property type="entry name" value="AMP-bd_C_sf"/>
</dbReference>
<dbReference type="EMBL" id="JAVKGR010000004">
    <property type="protein sequence ID" value="MDR8018991.1"/>
    <property type="molecule type" value="Genomic_DNA"/>
</dbReference>
<comment type="caution">
    <text evidence="3">The sequence shown here is derived from an EMBL/GenBank/DDBJ whole genome shotgun (WGS) entry which is preliminary data.</text>
</comment>
<evidence type="ECO:0000313" key="4">
    <source>
        <dbReference type="Proteomes" id="UP001251870"/>
    </source>
</evidence>
<keyword evidence="4" id="KW-1185">Reference proteome</keyword>
<dbReference type="Gene3D" id="3.30.300.30">
    <property type="match status" value="1"/>
</dbReference>
<dbReference type="CDD" id="cd17631">
    <property type="entry name" value="FACL_FadD13-like"/>
    <property type="match status" value="1"/>
</dbReference>
<dbReference type="InterPro" id="IPR025110">
    <property type="entry name" value="AMP-bd_C"/>
</dbReference>
<dbReference type="InterPro" id="IPR000873">
    <property type="entry name" value="AMP-dep_synth/lig_dom"/>
</dbReference>
<dbReference type="InterPro" id="IPR050237">
    <property type="entry name" value="ATP-dep_AMP-bd_enzyme"/>
</dbReference>
<dbReference type="Gene3D" id="3.40.50.12780">
    <property type="entry name" value="N-terminal domain of ligase-like"/>
    <property type="match status" value="1"/>
</dbReference>
<reference evidence="3 4" key="1">
    <citation type="submission" date="2023-09" db="EMBL/GenBank/DDBJ databases">
        <title>Description of three actinobacteria isolated from air of manufacturing shop in a pharmaceutical factory.</title>
        <authorList>
            <person name="Zhang D.-F."/>
        </authorList>
    </citation>
    <scope>NUCLEOTIDE SEQUENCE [LARGE SCALE GENOMIC DNA]</scope>
    <source>
        <strain evidence="3 4">LY-0111</strain>
    </source>
</reference>
<proteinExistence type="predicted"/>
<dbReference type="PANTHER" id="PTHR43767">
    <property type="entry name" value="LONG-CHAIN-FATTY-ACID--COA LIGASE"/>
    <property type="match status" value="1"/>
</dbReference>
<organism evidence="3 4">
    <name type="scientific">Nesterenkonia aerolata</name>
    <dbReference type="NCBI Taxonomy" id="3074079"/>
    <lineage>
        <taxon>Bacteria</taxon>
        <taxon>Bacillati</taxon>
        <taxon>Actinomycetota</taxon>
        <taxon>Actinomycetes</taxon>
        <taxon>Micrococcales</taxon>
        <taxon>Micrococcaceae</taxon>
        <taxon>Nesterenkonia</taxon>
    </lineage>
</organism>
<sequence length="556" mass="60467">MTMTDMTEATRATVHEVTQHVPAAASAGTLSTLLHRSADTYGRAVALRFEERSWSYRQLDAAVTLLADQLHRLGLQRGDRVAAFGANSDLYVVLFLACARGGFIHVPVNFALKGDELTYLLEDSQARVVFVEPELLPLVSEVRAAGAAADLEQVIPLEPAETLTGPDSLPDLLIAVSGILAGEAAEDDVGETAGAPQSSSAPEQPADPEEIVQLLYTSGTTSAPKGAMMSHRALLAEYVSAIIALDLTEDDRPLIAMPLYHSAAMHVFLMPYLSLGATARIIRKPVIDEVLRQIDAERIGSLFLAPTVWVPLANRDDLGPFDLSSLVKAQYGASIMPTPVLDRLRTMFPKLGFYNCFGQSELGPLTCVLRPEDHEARPASCGRPVHHVEVRVVDFDGNPVATGEPGEIQYRSPQVCSGYWRKPEATAEAFAGGWFRSGDQVVRDSRGYIEVVDRIKDVINTGGVLVAPRAVEDCIYEIDGVAEVAVVGLPDDRWIEAITAFVVLKDGVQLTAEEVQAHVKRRLADFKVPKAVEFVAELPRNQSGKLLKRELRREFG</sequence>
<dbReference type="PANTHER" id="PTHR43767:SF7">
    <property type="entry name" value="MEDIUM_LONG-CHAIN-FATTY-ACID--COA LIGASE FADD8"/>
    <property type="match status" value="1"/>
</dbReference>
<dbReference type="InterPro" id="IPR042099">
    <property type="entry name" value="ANL_N_sf"/>
</dbReference>
<dbReference type="SUPFAM" id="SSF56801">
    <property type="entry name" value="Acetyl-CoA synthetase-like"/>
    <property type="match status" value="1"/>
</dbReference>
<dbReference type="Pfam" id="PF00501">
    <property type="entry name" value="AMP-binding"/>
    <property type="match status" value="1"/>
</dbReference>
<accession>A0ABU2DR70</accession>
<evidence type="ECO:0000259" key="1">
    <source>
        <dbReference type="Pfam" id="PF00501"/>
    </source>
</evidence>
<feature type="domain" description="AMP-dependent synthetase/ligase" evidence="1">
    <location>
        <begin position="35"/>
        <end position="420"/>
    </location>
</feature>